<comment type="catalytic activity">
    <reaction evidence="9">
        <text>a 5'-end NAD(+)-phospho-ribonucleoside in mRNA + H2O = a 5'-end phospho-adenosine-phospho-ribonucleoside in mRNA + beta-nicotinamide D-ribonucleotide + 2 H(+)</text>
        <dbReference type="Rhea" id="RHEA:60876"/>
        <dbReference type="Rhea" id="RHEA-COMP:15698"/>
        <dbReference type="Rhea" id="RHEA-COMP:15719"/>
        <dbReference type="ChEBI" id="CHEBI:14649"/>
        <dbReference type="ChEBI" id="CHEBI:15377"/>
        <dbReference type="ChEBI" id="CHEBI:15378"/>
        <dbReference type="ChEBI" id="CHEBI:144029"/>
        <dbReference type="ChEBI" id="CHEBI:144051"/>
    </reaction>
    <physiologicalReaction direction="left-to-right" evidence="9">
        <dbReference type="Rhea" id="RHEA:60877"/>
    </physiologicalReaction>
</comment>
<comment type="cofactor">
    <cofactor evidence="1">
        <name>Mg(2+)</name>
        <dbReference type="ChEBI" id="CHEBI:18420"/>
    </cofactor>
</comment>
<dbReference type="InterPro" id="IPR020084">
    <property type="entry name" value="NUDIX_hydrolase_CS"/>
</dbReference>
<evidence type="ECO:0000313" key="11">
    <source>
        <dbReference type="EMBL" id="GMM47250.1"/>
    </source>
</evidence>
<dbReference type="Gene3D" id="3.90.79.10">
    <property type="entry name" value="Nucleoside Triphosphate Pyrophosphohydrolase"/>
    <property type="match status" value="1"/>
</dbReference>
<evidence type="ECO:0000256" key="3">
    <source>
        <dbReference type="ARBA" id="ARBA00009595"/>
    </source>
</evidence>
<keyword evidence="12" id="KW-1185">Reference proteome</keyword>
<evidence type="ECO:0000256" key="9">
    <source>
        <dbReference type="ARBA" id="ARBA00023679"/>
    </source>
</evidence>
<comment type="similarity">
    <text evidence="3">Belongs to the Nudix hydrolase family. NudC subfamily.</text>
</comment>
<sequence>MKDIFFGSNKHILRYAYLRRDAKHMQTLLNSLNKSKLIIFKKVNRLEVLLNSNNNKNELIPLNVKDYPPFKQILSDWIKYNIRMEEEIDEEKSTIKFNEINEINDELNKISLFWLGMDDNNVFTNINGNENPIYSIDITKSEILSSFVEEEIIKKSNNKYFYSNGMKDVLVIDNSTASAYSYCKMFIEFLNKNNYCPSCGSHVVPVQLGSKLHCLNDSPYNEICKANLTSNNFQFPRTDPVVIISLSDENGRILLGANRKRHPPTIEKIFDGKTGNEIIISKTMFSCFAGFMEPGETIESTCVREVYEETGLKLKLENIQIIQSQPWPYPSNLMIGCIGILTNDQINDSNINTELDKELDQVQWFNFKDVNNVLNGIEGILSKDDNKIDKWSVPPIESIAGRLLTKSVNNCKKLLDEKL</sequence>
<evidence type="ECO:0000256" key="7">
    <source>
        <dbReference type="ARBA" id="ARBA00022842"/>
    </source>
</evidence>
<evidence type="ECO:0000256" key="2">
    <source>
        <dbReference type="ARBA" id="ARBA00001947"/>
    </source>
</evidence>
<proteinExistence type="inferred from homology"/>
<dbReference type="PROSITE" id="PS51462">
    <property type="entry name" value="NUDIX"/>
    <property type="match status" value="1"/>
</dbReference>
<dbReference type="CDD" id="cd03429">
    <property type="entry name" value="NUDIX_NADH_pyrophosphatase_Nudt13"/>
    <property type="match status" value="1"/>
</dbReference>
<dbReference type="InterPro" id="IPR050241">
    <property type="entry name" value="NAD-cap_RNA_hydrolase_NudC"/>
</dbReference>
<dbReference type="Proteomes" id="UP001378960">
    <property type="component" value="Unassembled WGS sequence"/>
</dbReference>
<dbReference type="GO" id="GO:0006742">
    <property type="term" value="P:NADP+ catabolic process"/>
    <property type="evidence" value="ECO:0007669"/>
    <property type="project" value="TreeGrafter"/>
</dbReference>
<dbReference type="InterPro" id="IPR015797">
    <property type="entry name" value="NUDIX_hydrolase-like_dom_sf"/>
</dbReference>
<reference evidence="11 12" key="1">
    <citation type="journal article" date="2023" name="Elife">
        <title>Identification of key yeast species and microbe-microbe interactions impacting larval growth of Drosophila in the wild.</title>
        <authorList>
            <person name="Mure A."/>
            <person name="Sugiura Y."/>
            <person name="Maeda R."/>
            <person name="Honda K."/>
            <person name="Sakurai N."/>
            <person name="Takahashi Y."/>
            <person name="Watada M."/>
            <person name="Katoh T."/>
            <person name="Gotoh A."/>
            <person name="Gotoh Y."/>
            <person name="Taniguchi I."/>
            <person name="Nakamura K."/>
            <person name="Hayashi T."/>
            <person name="Katayama T."/>
            <person name="Uemura T."/>
            <person name="Hattori Y."/>
        </authorList>
    </citation>
    <scope>NUCLEOTIDE SEQUENCE [LARGE SCALE GENOMIC DNA]</scope>
    <source>
        <strain evidence="11 12">PK-24</strain>
    </source>
</reference>
<dbReference type="Gene3D" id="3.90.79.20">
    <property type="match status" value="1"/>
</dbReference>
<evidence type="ECO:0000259" key="10">
    <source>
        <dbReference type="PROSITE" id="PS51462"/>
    </source>
</evidence>
<dbReference type="InterPro" id="IPR000086">
    <property type="entry name" value="NUDIX_hydrolase_dom"/>
</dbReference>
<accession>A0AAV5R7H2</accession>
<feature type="domain" description="Nudix hydrolase" evidence="10">
    <location>
        <begin position="236"/>
        <end position="394"/>
    </location>
</feature>
<keyword evidence="7" id="KW-0460">Magnesium</keyword>
<dbReference type="GO" id="GO:0005829">
    <property type="term" value="C:cytosol"/>
    <property type="evidence" value="ECO:0007669"/>
    <property type="project" value="TreeGrafter"/>
</dbReference>
<evidence type="ECO:0000256" key="1">
    <source>
        <dbReference type="ARBA" id="ARBA00001946"/>
    </source>
</evidence>
<evidence type="ECO:0000256" key="6">
    <source>
        <dbReference type="ARBA" id="ARBA00022801"/>
    </source>
</evidence>
<dbReference type="GO" id="GO:0005777">
    <property type="term" value="C:peroxisome"/>
    <property type="evidence" value="ECO:0007669"/>
    <property type="project" value="TreeGrafter"/>
</dbReference>
<evidence type="ECO:0000256" key="5">
    <source>
        <dbReference type="ARBA" id="ARBA00022723"/>
    </source>
</evidence>
<evidence type="ECO:0000313" key="12">
    <source>
        <dbReference type="Proteomes" id="UP001378960"/>
    </source>
</evidence>
<dbReference type="EC" id="3.6.1.22" evidence="4"/>
<gene>
    <name evidence="11" type="ORF">DAPK24_038250</name>
</gene>
<dbReference type="GO" id="GO:0046872">
    <property type="term" value="F:metal ion binding"/>
    <property type="evidence" value="ECO:0007669"/>
    <property type="project" value="UniProtKB-KW"/>
</dbReference>
<comment type="cofactor">
    <cofactor evidence="2">
        <name>Zn(2+)</name>
        <dbReference type="ChEBI" id="CHEBI:29105"/>
    </cofactor>
</comment>
<keyword evidence="8" id="KW-0520">NAD</keyword>
<comment type="caution">
    <text evidence="11">The sequence shown here is derived from an EMBL/GenBank/DDBJ whole genome shotgun (WGS) entry which is preliminary data.</text>
</comment>
<evidence type="ECO:0000256" key="8">
    <source>
        <dbReference type="ARBA" id="ARBA00023027"/>
    </source>
</evidence>
<dbReference type="PANTHER" id="PTHR42904">
    <property type="entry name" value="NUDIX HYDROLASE, NUDC SUBFAMILY"/>
    <property type="match status" value="1"/>
</dbReference>
<evidence type="ECO:0000256" key="4">
    <source>
        <dbReference type="ARBA" id="ARBA00012381"/>
    </source>
</evidence>
<keyword evidence="5" id="KW-0479">Metal-binding</keyword>
<dbReference type="EMBL" id="BTGB01000005">
    <property type="protein sequence ID" value="GMM47250.1"/>
    <property type="molecule type" value="Genomic_DNA"/>
</dbReference>
<dbReference type="AlphaFoldDB" id="A0AAV5R7H2"/>
<dbReference type="PANTHER" id="PTHR42904:SF6">
    <property type="entry name" value="NAD-CAPPED RNA HYDROLASE NUDT12"/>
    <property type="match status" value="1"/>
</dbReference>
<dbReference type="SUPFAM" id="SSF55811">
    <property type="entry name" value="Nudix"/>
    <property type="match status" value="1"/>
</dbReference>
<dbReference type="InterPro" id="IPR049734">
    <property type="entry name" value="NudC-like_C"/>
</dbReference>
<dbReference type="Pfam" id="PF00293">
    <property type="entry name" value="NUDIX"/>
    <property type="match status" value="1"/>
</dbReference>
<keyword evidence="6" id="KW-0378">Hydrolase</keyword>
<dbReference type="GO" id="GO:0035529">
    <property type="term" value="F:NADH pyrophosphatase activity"/>
    <property type="evidence" value="ECO:0007669"/>
    <property type="project" value="TreeGrafter"/>
</dbReference>
<name>A0AAV5R7H2_PICKL</name>
<protein>
    <recommendedName>
        <fullName evidence="4">NAD(+) diphosphatase</fullName>
        <ecNumber evidence="4">3.6.1.22</ecNumber>
    </recommendedName>
</protein>
<organism evidence="11 12">
    <name type="scientific">Pichia kluyveri</name>
    <name type="common">Yeast</name>
    <dbReference type="NCBI Taxonomy" id="36015"/>
    <lineage>
        <taxon>Eukaryota</taxon>
        <taxon>Fungi</taxon>
        <taxon>Dikarya</taxon>
        <taxon>Ascomycota</taxon>
        <taxon>Saccharomycotina</taxon>
        <taxon>Pichiomycetes</taxon>
        <taxon>Pichiales</taxon>
        <taxon>Pichiaceae</taxon>
        <taxon>Pichia</taxon>
    </lineage>
</organism>
<dbReference type="PROSITE" id="PS00893">
    <property type="entry name" value="NUDIX_BOX"/>
    <property type="match status" value="1"/>
</dbReference>
<dbReference type="GO" id="GO:0019677">
    <property type="term" value="P:NAD+ catabolic process"/>
    <property type="evidence" value="ECO:0007669"/>
    <property type="project" value="TreeGrafter"/>
</dbReference>